<comment type="caution">
    <text evidence="2">The sequence shown here is derived from an EMBL/GenBank/DDBJ whole genome shotgun (WGS) entry which is preliminary data.</text>
</comment>
<evidence type="ECO:0008006" key="4">
    <source>
        <dbReference type="Google" id="ProtNLM"/>
    </source>
</evidence>
<dbReference type="EMBL" id="VCAU01000071">
    <property type="protein sequence ID" value="KAF9886820.1"/>
    <property type="molecule type" value="Genomic_DNA"/>
</dbReference>
<keyword evidence="1" id="KW-0732">Signal</keyword>
<evidence type="ECO:0000256" key="1">
    <source>
        <dbReference type="SAM" id="SignalP"/>
    </source>
</evidence>
<dbReference type="PANTHER" id="PTHR13593">
    <property type="match status" value="1"/>
</dbReference>
<evidence type="ECO:0000313" key="2">
    <source>
        <dbReference type="EMBL" id="KAF9886820.1"/>
    </source>
</evidence>
<gene>
    <name evidence="2" type="ORF">FE257_011067</name>
</gene>
<dbReference type="Pfam" id="PF26146">
    <property type="entry name" value="PI-PLC_X"/>
    <property type="match status" value="1"/>
</dbReference>
<dbReference type="GO" id="GO:0008081">
    <property type="term" value="F:phosphoric diester hydrolase activity"/>
    <property type="evidence" value="ECO:0007669"/>
    <property type="project" value="InterPro"/>
</dbReference>
<sequence length="307" mass="33833">MPLFQQHLAVVTSLLSILLSLLIRPTTATAAACNGQPTYCDRKYSNLTQIGAHDSPFVGPLPQHNQNLKVTEQLDLGIRFLQGQTHVLPGNQTIRLCHSSCILEDAGTLGEFLNTVKSWLDQHPSEVVTLLLTNGDSVPVTRFDETFNKADIKKYTFVPDSSPKVLAIDSWPTIGQLINKGTRLVVFLDYGANMNTVPYILDEFAYFFETPYDETNASFPKCSIDRPPGASSDGRMYIVNHFLDLDILGIKVPDREHASRTNAASGNGSIGAQSDLCRSQHGRLPNVILADFIDKGEVMKAQDMINI</sequence>
<dbReference type="SUPFAM" id="SSF51695">
    <property type="entry name" value="PLC-like phosphodiesterases"/>
    <property type="match status" value="1"/>
</dbReference>
<reference evidence="2" key="1">
    <citation type="journal article" date="2019" name="Beilstein J. Org. Chem.">
        <title>Nanangenines: drimane sesquiterpenoids as the dominant metabolite cohort of a novel Australian fungus, Aspergillus nanangensis.</title>
        <authorList>
            <person name="Lacey H.J."/>
            <person name="Gilchrist C.L.M."/>
            <person name="Crombie A."/>
            <person name="Kalaitzis J.A."/>
            <person name="Vuong D."/>
            <person name="Rutledge P.J."/>
            <person name="Turner P."/>
            <person name="Pitt J.I."/>
            <person name="Lacey E."/>
            <person name="Chooi Y.H."/>
            <person name="Piggott A.M."/>
        </authorList>
    </citation>
    <scope>NUCLEOTIDE SEQUENCE</scope>
    <source>
        <strain evidence="2">MST-FP2251</strain>
    </source>
</reference>
<organism evidence="2 3">
    <name type="scientific">Aspergillus nanangensis</name>
    <dbReference type="NCBI Taxonomy" id="2582783"/>
    <lineage>
        <taxon>Eukaryota</taxon>
        <taxon>Fungi</taxon>
        <taxon>Dikarya</taxon>
        <taxon>Ascomycota</taxon>
        <taxon>Pezizomycotina</taxon>
        <taxon>Eurotiomycetes</taxon>
        <taxon>Eurotiomycetidae</taxon>
        <taxon>Eurotiales</taxon>
        <taxon>Aspergillaceae</taxon>
        <taxon>Aspergillus</taxon>
        <taxon>Aspergillus subgen. Circumdati</taxon>
    </lineage>
</organism>
<dbReference type="InterPro" id="IPR017946">
    <property type="entry name" value="PLC-like_Pdiesterase_TIM-brl"/>
</dbReference>
<dbReference type="PANTHER" id="PTHR13593:SF146">
    <property type="entry name" value="PLC-LIKE PHOSPHODIESTERASE"/>
    <property type="match status" value="1"/>
</dbReference>
<dbReference type="AlphaFoldDB" id="A0AAD4CHY7"/>
<feature type="signal peptide" evidence="1">
    <location>
        <begin position="1"/>
        <end position="30"/>
    </location>
</feature>
<evidence type="ECO:0000313" key="3">
    <source>
        <dbReference type="Proteomes" id="UP001194746"/>
    </source>
</evidence>
<dbReference type="Proteomes" id="UP001194746">
    <property type="component" value="Unassembled WGS sequence"/>
</dbReference>
<protein>
    <recommendedName>
        <fullName evidence="4">PLC-like phosphodiesterase</fullName>
    </recommendedName>
</protein>
<proteinExistence type="predicted"/>
<name>A0AAD4CHY7_ASPNN</name>
<dbReference type="Gene3D" id="3.20.20.190">
    <property type="entry name" value="Phosphatidylinositol (PI) phosphodiesterase"/>
    <property type="match status" value="1"/>
</dbReference>
<dbReference type="GO" id="GO:0006629">
    <property type="term" value="P:lipid metabolic process"/>
    <property type="evidence" value="ECO:0007669"/>
    <property type="project" value="InterPro"/>
</dbReference>
<accession>A0AAD4CHY7</accession>
<keyword evidence="3" id="KW-1185">Reference proteome</keyword>
<dbReference type="InterPro" id="IPR051057">
    <property type="entry name" value="PI-PLC_domain"/>
</dbReference>
<reference evidence="2" key="2">
    <citation type="submission" date="2020-02" db="EMBL/GenBank/DDBJ databases">
        <authorList>
            <person name="Gilchrist C.L.M."/>
            <person name="Chooi Y.-H."/>
        </authorList>
    </citation>
    <scope>NUCLEOTIDE SEQUENCE</scope>
    <source>
        <strain evidence="2">MST-FP2251</strain>
    </source>
</reference>
<feature type="chain" id="PRO_5041926298" description="PLC-like phosphodiesterase" evidence="1">
    <location>
        <begin position="31"/>
        <end position="307"/>
    </location>
</feature>